<name>A0A1S1Z5T4_FLAPC</name>
<dbReference type="InterPro" id="IPR016169">
    <property type="entry name" value="FAD-bd_PCMH_sub2"/>
</dbReference>
<dbReference type="GO" id="GO:0016899">
    <property type="term" value="F:oxidoreductase activity, acting on the CH-OH group of donors, oxygen as acceptor"/>
    <property type="evidence" value="ECO:0007669"/>
    <property type="project" value="InterPro"/>
</dbReference>
<comment type="caution">
    <text evidence="4">The sequence shown here is derived from an EMBL/GenBank/DDBJ whole genome shotgun (WGS) entry which is preliminary data.</text>
</comment>
<dbReference type="InterPro" id="IPR016166">
    <property type="entry name" value="FAD-bd_PCMH"/>
</dbReference>
<dbReference type="PANTHER" id="PTHR43762:SF1">
    <property type="entry name" value="D-ARABINONO-1,4-LACTONE OXIDASE"/>
    <property type="match status" value="1"/>
</dbReference>
<accession>A0A1S1Z5T4</accession>
<dbReference type="STRING" id="915059.NH26_03160"/>
<keyword evidence="1" id="KW-0285">Flavoprotein</keyword>
<gene>
    <name evidence="4" type="ORF">NH26_03160</name>
</gene>
<dbReference type="InterPro" id="IPR006094">
    <property type="entry name" value="Oxid_FAD_bind_N"/>
</dbReference>
<dbReference type="InterPro" id="IPR016164">
    <property type="entry name" value="FAD-linked_Oxase-like_C"/>
</dbReference>
<dbReference type="SUPFAM" id="SSF56176">
    <property type="entry name" value="FAD-binding/transporter-associated domain-like"/>
    <property type="match status" value="1"/>
</dbReference>
<protein>
    <recommendedName>
        <fullName evidence="3">FAD-binding PCMH-type domain-containing protein</fullName>
    </recommendedName>
</protein>
<keyword evidence="5" id="KW-1185">Reference proteome</keyword>
<dbReference type="GO" id="GO:0071949">
    <property type="term" value="F:FAD binding"/>
    <property type="evidence" value="ECO:0007669"/>
    <property type="project" value="InterPro"/>
</dbReference>
<dbReference type="EMBL" id="JRYR02000001">
    <property type="protein sequence ID" value="OHX68425.1"/>
    <property type="molecule type" value="Genomic_DNA"/>
</dbReference>
<evidence type="ECO:0000259" key="3">
    <source>
        <dbReference type="PROSITE" id="PS51387"/>
    </source>
</evidence>
<dbReference type="Pfam" id="PF01565">
    <property type="entry name" value="FAD_binding_4"/>
    <property type="match status" value="1"/>
</dbReference>
<dbReference type="PANTHER" id="PTHR43762">
    <property type="entry name" value="L-GULONOLACTONE OXIDASE"/>
    <property type="match status" value="1"/>
</dbReference>
<evidence type="ECO:0000313" key="5">
    <source>
        <dbReference type="Proteomes" id="UP000179797"/>
    </source>
</evidence>
<feature type="domain" description="FAD-binding PCMH-type" evidence="3">
    <location>
        <begin position="27"/>
        <end position="196"/>
    </location>
</feature>
<dbReference type="InterPro" id="IPR036318">
    <property type="entry name" value="FAD-bd_PCMH-like_sf"/>
</dbReference>
<dbReference type="SUPFAM" id="SSF55103">
    <property type="entry name" value="FAD-linked oxidases, C-terminal domain"/>
    <property type="match status" value="1"/>
</dbReference>
<reference evidence="4 5" key="1">
    <citation type="journal article" date="2012" name="Int. J. Syst. Evol. Microbiol.">
        <title>Flammeovirga pacifica sp. nov., isolated from deep-sea sediment.</title>
        <authorList>
            <person name="Xu H."/>
            <person name="Fu Y."/>
            <person name="Yang N."/>
            <person name="Ding Z."/>
            <person name="Lai Q."/>
            <person name="Zeng R."/>
        </authorList>
    </citation>
    <scope>NUCLEOTIDE SEQUENCE [LARGE SCALE GENOMIC DNA]</scope>
    <source>
        <strain evidence="5">DSM 24597 / LMG 26175 / WPAGA1</strain>
    </source>
</reference>
<keyword evidence="2" id="KW-0274">FAD</keyword>
<dbReference type="PROSITE" id="PS51387">
    <property type="entry name" value="FAD_PCMH"/>
    <property type="match status" value="1"/>
</dbReference>
<organism evidence="4 5">
    <name type="scientific">Flammeovirga pacifica</name>
    <dbReference type="NCBI Taxonomy" id="915059"/>
    <lineage>
        <taxon>Bacteria</taxon>
        <taxon>Pseudomonadati</taxon>
        <taxon>Bacteroidota</taxon>
        <taxon>Cytophagia</taxon>
        <taxon>Cytophagales</taxon>
        <taxon>Flammeovirgaceae</taxon>
        <taxon>Flammeovirga</taxon>
    </lineage>
</organism>
<dbReference type="InterPro" id="IPR010031">
    <property type="entry name" value="FAD_lactone_oxidase-like"/>
</dbReference>
<dbReference type="AlphaFoldDB" id="A0A1S1Z5T4"/>
<evidence type="ECO:0000256" key="1">
    <source>
        <dbReference type="ARBA" id="ARBA00022630"/>
    </source>
</evidence>
<evidence type="ECO:0000313" key="4">
    <source>
        <dbReference type="EMBL" id="OHX68425.1"/>
    </source>
</evidence>
<evidence type="ECO:0000256" key="2">
    <source>
        <dbReference type="ARBA" id="ARBA00022827"/>
    </source>
</evidence>
<dbReference type="Proteomes" id="UP000179797">
    <property type="component" value="Unassembled WGS sequence"/>
</dbReference>
<proteinExistence type="predicted"/>
<dbReference type="Gene3D" id="3.30.465.10">
    <property type="match status" value="1"/>
</dbReference>
<sequence>MIIIKTAGDPEFHKVLENKTVNDITQLNPIQVGAVIQPTKIEDVINAIQTTTRPISVGGGRFSMGGQVAFDNSLHLDMRQFNKVLQLDTEKKQVTVQPGITWRDLQKYIDPHDLSIKIMQTYANFTVGGSISVNCHGRYIGHGPIISSVLNIKLITADGNLINANRAENTDIFNAAIGGYGGIGVIVETTLQLEENVKVERQTNLVEVQDYLTFFKENIRNNKKVIFQNGDLYPPHFDLIKNIAWVETDKALTDTVRVTPTGLDYSFEHRLLKVVAWGDFGKWIRRNIFDPYLYRNDVVTWRNREASYDVNELEPKSRKESTYVLQEYFIPINNIESFIPKMKAVYDQFDVNVINVSLRHAYPDKESMLSWAPEEVIAFVIYYKQGTNKEAKENVKQWTMAMTDAILSEGGTWYLPYQPQASVDQFNTGYPNANAYFTLKDSIDPQQRFNNKLLDKYNPYIAERIEKEGKTINGYYRNEEQTILTVPEWYLVFNPKEYSDYLESGANPSDFPFYASIDEYWSLYDRSLMLVSDAYPPNDEYITMLQVIGVSVTLEYTIKIFYENTMGRLFSFFHNGTNSDEEDIINQANRTYSDFIYDTAWYEFEFLPWISKVWSTSNTKESNWLRKVERKTLFTFEFLFKAGYGQLIGWAANSTYEEPVTDIYVLATSSTEIPMNNELKVYSKKDSTYLLSIKRWGAFTTNLIALADQEVQIHRIGGNDEILVSIIAPKNFSLQSNKINVLYESNIVTDNSAKRLIYFMPVSELIPFIRSMKTEGLEIEHIYDY</sequence>